<keyword evidence="5" id="KW-0411">Iron-sulfur</keyword>
<comment type="similarity">
    <text evidence="1">Belongs to the NARF family.</text>
</comment>
<accession>A0A482WTU5</accession>
<keyword evidence="4" id="KW-0408">Iron</keyword>
<dbReference type="SMR" id="A0A482WTU5"/>
<evidence type="ECO:0000256" key="3">
    <source>
        <dbReference type="ARBA" id="ARBA00022723"/>
    </source>
</evidence>
<dbReference type="Gene3D" id="3.40.950.10">
    <property type="entry name" value="Fe-only Hydrogenase (Larger Subunit), Chain L, domain 3"/>
    <property type="match status" value="1"/>
</dbReference>
<evidence type="ECO:0000256" key="1">
    <source>
        <dbReference type="ARBA" id="ARBA00006596"/>
    </source>
</evidence>
<organism evidence="8 9">
    <name type="scientific">Laodelphax striatellus</name>
    <name type="common">Small brown planthopper</name>
    <name type="synonym">Delphax striatella</name>
    <dbReference type="NCBI Taxonomy" id="195883"/>
    <lineage>
        <taxon>Eukaryota</taxon>
        <taxon>Metazoa</taxon>
        <taxon>Ecdysozoa</taxon>
        <taxon>Arthropoda</taxon>
        <taxon>Hexapoda</taxon>
        <taxon>Insecta</taxon>
        <taxon>Pterygota</taxon>
        <taxon>Neoptera</taxon>
        <taxon>Paraneoptera</taxon>
        <taxon>Hemiptera</taxon>
        <taxon>Auchenorrhyncha</taxon>
        <taxon>Fulgoroidea</taxon>
        <taxon>Delphacidae</taxon>
        <taxon>Criomorphinae</taxon>
        <taxon>Laodelphax</taxon>
    </lineage>
</organism>
<dbReference type="STRING" id="195883.A0A482WTU5"/>
<gene>
    <name evidence="8" type="ORF">LSTR_LSTR010702</name>
</gene>
<evidence type="ECO:0000313" key="9">
    <source>
        <dbReference type="Proteomes" id="UP000291343"/>
    </source>
</evidence>
<dbReference type="GO" id="GO:0046872">
    <property type="term" value="F:metal ion binding"/>
    <property type="evidence" value="ECO:0007669"/>
    <property type="project" value="UniProtKB-KW"/>
</dbReference>
<dbReference type="PANTHER" id="PTHR11615">
    <property type="entry name" value="NITRATE, FORMATE, IRON DEHYDROGENASE"/>
    <property type="match status" value="1"/>
</dbReference>
<protein>
    <recommendedName>
        <fullName evidence="7">Iron hydrogenase small subunit domain-containing protein</fullName>
    </recommendedName>
</protein>
<feature type="domain" description="Iron hydrogenase small subunit" evidence="7">
    <location>
        <begin position="417"/>
        <end position="474"/>
    </location>
</feature>
<dbReference type="Pfam" id="PF02906">
    <property type="entry name" value="Fe_hyd_lg_C"/>
    <property type="match status" value="1"/>
</dbReference>
<sequence>MSHFSGILQLTDLDDFITPSQECIKPVKIDKSKSSGTGSKIKIQSDGSYVQLDEGGAIQPLQRVDISLTDCLACSGCITSAETVLITQQSQDEMMRIFNEKRKLIDSGQIAEAQFIVVSISMQPALSLAETFCIPPESALKKLTGYFKRLGADLVVDMNVADDFVLLEAQEEFIERYRMKADGSKSALPMLASSCPGWVCYAEKTHGSYILPYISTTKSPQQVMGSLVKNYLPQYLKDSNRPIYHVTVMPCYDKKLEASREDFFDSTTNTRDVDCVITAIELEQLILSERKNLAEEEEGELDWPFPGEKSTLHLTSSLGSGSGGYAHHIFLHAAKELFPDQQASLEFKALRNQDFQEVTLEKDGKVVLRFGIANGFRNIQNLVQKLKRNKCSYDYVEIMACPSGCLNGGAQIRPKDGTSPKEMISKLEALYRQLPLKAKPECNDAVNTLYDTLLGGRNSDKKKALLHTKYHALEKNSNALNIKW</sequence>
<dbReference type="OrthoDB" id="10253113at2759"/>
<dbReference type="InterPro" id="IPR009016">
    <property type="entry name" value="Fe_hydrogenase"/>
</dbReference>
<dbReference type="Pfam" id="PF02256">
    <property type="entry name" value="Fe_hyd_SSU"/>
    <property type="match status" value="1"/>
</dbReference>
<dbReference type="FunCoup" id="A0A482WTU5">
    <property type="interactions" value="482"/>
</dbReference>
<evidence type="ECO:0000256" key="4">
    <source>
        <dbReference type="ARBA" id="ARBA00023004"/>
    </source>
</evidence>
<dbReference type="AlphaFoldDB" id="A0A482WTU5"/>
<dbReference type="Proteomes" id="UP000291343">
    <property type="component" value="Unassembled WGS sequence"/>
</dbReference>
<comment type="function">
    <text evidence="6">Component of the cytosolic iron-sulfur (Fe/S) protein assembly machinery. Required for maturation of extramitochondrial Fe/S proteins.</text>
</comment>
<keyword evidence="2" id="KW-0004">4Fe-4S</keyword>
<dbReference type="Gene3D" id="3.40.50.1780">
    <property type="match status" value="1"/>
</dbReference>
<dbReference type="EMBL" id="QKKF02026142">
    <property type="protein sequence ID" value="RZF36591.1"/>
    <property type="molecule type" value="Genomic_DNA"/>
</dbReference>
<dbReference type="SMART" id="SM00902">
    <property type="entry name" value="Fe_hyd_SSU"/>
    <property type="match status" value="1"/>
</dbReference>
<evidence type="ECO:0000313" key="8">
    <source>
        <dbReference type="EMBL" id="RZF36591.1"/>
    </source>
</evidence>
<evidence type="ECO:0000256" key="2">
    <source>
        <dbReference type="ARBA" id="ARBA00022485"/>
    </source>
</evidence>
<reference evidence="8 9" key="1">
    <citation type="journal article" date="2017" name="Gigascience">
        <title>Genome sequence of the small brown planthopper, Laodelphax striatellus.</title>
        <authorList>
            <person name="Zhu J."/>
            <person name="Jiang F."/>
            <person name="Wang X."/>
            <person name="Yang P."/>
            <person name="Bao Y."/>
            <person name="Zhao W."/>
            <person name="Wang W."/>
            <person name="Lu H."/>
            <person name="Wang Q."/>
            <person name="Cui N."/>
            <person name="Li J."/>
            <person name="Chen X."/>
            <person name="Luo L."/>
            <person name="Yu J."/>
            <person name="Kang L."/>
            <person name="Cui F."/>
        </authorList>
    </citation>
    <scope>NUCLEOTIDE SEQUENCE [LARGE SCALE GENOMIC DNA]</scope>
    <source>
        <strain evidence="8">Lst14</strain>
    </source>
</reference>
<comment type="caution">
    <text evidence="8">The sequence shown here is derived from an EMBL/GenBank/DDBJ whole genome shotgun (WGS) entry which is preliminary data.</text>
</comment>
<dbReference type="SUPFAM" id="SSF53920">
    <property type="entry name" value="Fe-only hydrogenase"/>
    <property type="match status" value="1"/>
</dbReference>
<keyword evidence="9" id="KW-1185">Reference proteome</keyword>
<dbReference type="GO" id="GO:0051539">
    <property type="term" value="F:4 iron, 4 sulfur cluster binding"/>
    <property type="evidence" value="ECO:0007669"/>
    <property type="project" value="UniProtKB-KW"/>
</dbReference>
<evidence type="ECO:0000256" key="6">
    <source>
        <dbReference type="ARBA" id="ARBA00025700"/>
    </source>
</evidence>
<dbReference type="InterPro" id="IPR003149">
    <property type="entry name" value="Fe_hydrogenase_ssu"/>
</dbReference>
<dbReference type="InterPro" id="IPR004108">
    <property type="entry name" value="Fe_hydrogenase_lsu_C"/>
</dbReference>
<dbReference type="FunFam" id="3.30.70.20:FF:000042">
    <property type="entry name" value="Cytosolic Fe-S cluster assembly factor NAR1"/>
    <property type="match status" value="1"/>
</dbReference>
<dbReference type="InterPro" id="IPR050340">
    <property type="entry name" value="Cytosolic_Fe-S_CAF"/>
</dbReference>
<evidence type="ECO:0000259" key="7">
    <source>
        <dbReference type="SMART" id="SM00902"/>
    </source>
</evidence>
<evidence type="ECO:0000256" key="5">
    <source>
        <dbReference type="ARBA" id="ARBA00023014"/>
    </source>
</evidence>
<proteinExistence type="inferred from homology"/>
<dbReference type="InParanoid" id="A0A482WTU5"/>
<name>A0A482WTU5_LAOST</name>
<keyword evidence="3" id="KW-0479">Metal-binding</keyword>